<name>A0A4R7BCG7_9NEIS</name>
<feature type="region of interest" description="Disordered" evidence="1">
    <location>
        <begin position="515"/>
        <end position="551"/>
    </location>
</feature>
<evidence type="ECO:0000256" key="2">
    <source>
        <dbReference type="SAM" id="Phobius"/>
    </source>
</evidence>
<feature type="domain" description="Type VI lipase adapter protein Tla3 N-terminal" evidence="3">
    <location>
        <begin position="108"/>
        <end position="248"/>
    </location>
</feature>
<dbReference type="PROSITE" id="PS51257">
    <property type="entry name" value="PROKAR_LIPOPROTEIN"/>
    <property type="match status" value="1"/>
</dbReference>
<keyword evidence="6" id="KW-1185">Reference proteome</keyword>
<dbReference type="AlphaFoldDB" id="A0A4R7BCG7"/>
<organism evidence="5 6">
    <name type="scientific">Paludibacterium purpuratum</name>
    <dbReference type="NCBI Taxonomy" id="1144873"/>
    <lineage>
        <taxon>Bacteria</taxon>
        <taxon>Pseudomonadati</taxon>
        <taxon>Pseudomonadota</taxon>
        <taxon>Betaproteobacteria</taxon>
        <taxon>Neisseriales</taxon>
        <taxon>Chromobacteriaceae</taxon>
        <taxon>Paludibacterium</taxon>
    </lineage>
</organism>
<gene>
    <name evidence="5" type="ORF">DFP86_10123</name>
</gene>
<feature type="domain" description="Type VI lipase adapter protein Tla3 C-terminal" evidence="4">
    <location>
        <begin position="388"/>
        <end position="516"/>
    </location>
</feature>
<dbReference type="Proteomes" id="UP000295611">
    <property type="component" value="Unassembled WGS sequence"/>
</dbReference>
<dbReference type="EMBL" id="SNZP01000001">
    <property type="protein sequence ID" value="TDR82638.1"/>
    <property type="molecule type" value="Genomic_DNA"/>
</dbReference>
<dbReference type="InterPro" id="IPR021531">
    <property type="entry name" value="Tla3_N"/>
</dbReference>
<feature type="transmembrane region" description="Helical" evidence="2">
    <location>
        <begin position="49"/>
        <end position="69"/>
    </location>
</feature>
<dbReference type="OrthoDB" id="8837296at2"/>
<evidence type="ECO:0000259" key="4">
    <source>
        <dbReference type="Pfam" id="PF20995"/>
    </source>
</evidence>
<evidence type="ECO:0000313" key="5">
    <source>
        <dbReference type="EMBL" id="TDR82638.1"/>
    </source>
</evidence>
<evidence type="ECO:0000256" key="1">
    <source>
        <dbReference type="SAM" id="MobiDB-lite"/>
    </source>
</evidence>
<proteinExistence type="predicted"/>
<dbReference type="InterPro" id="IPR048303">
    <property type="entry name" value="Tla3_C"/>
</dbReference>
<feature type="transmembrane region" description="Helical" evidence="2">
    <location>
        <begin position="12"/>
        <end position="37"/>
    </location>
</feature>
<reference evidence="5 6" key="1">
    <citation type="submission" date="2019-03" db="EMBL/GenBank/DDBJ databases">
        <title>Genomic Encyclopedia of Type Strains, Phase III (KMG-III): the genomes of soil and plant-associated and newly described type strains.</title>
        <authorList>
            <person name="Whitman W."/>
        </authorList>
    </citation>
    <scope>NUCLEOTIDE SEQUENCE [LARGE SCALE GENOMIC DNA]</scope>
    <source>
        <strain evidence="5 6">CECT 8976</strain>
    </source>
</reference>
<keyword evidence="2" id="KW-1133">Transmembrane helix</keyword>
<comment type="caution">
    <text evidence="5">The sequence shown here is derived from an EMBL/GenBank/DDBJ whole genome shotgun (WGS) entry which is preliminary data.</text>
</comment>
<keyword evidence="2" id="KW-0812">Transmembrane</keyword>
<keyword evidence="2" id="KW-0472">Membrane</keyword>
<accession>A0A4R7BCG7</accession>
<sequence>MMHGAVRPRLWPWLLVLLGCLAMWMVVVETIICPASLITEPTPMSQRLAWWLLPPLLLVLTLFGGQWALASATLNVATARQQQQLALEAEQHALVAKGVADAKAQQQFTLEIRSLAVTVDRYRQMKLWQRLDEIDNPWQNILDRDPNSYQWEARARRIVNTQRFNKTLENALRLWVERWPIPVLVTDGRGWGINQILKAQHGSGLGIHMFTGLASHQGDGGDVLVQQLFRFFDDNPTLPAALLLSTDSQEDYLGGKDARFVPTMPDSMAALLVTRTDRVDQFIRPYAVEVPYKLNYHDKRYDVIKLWNFYFDAEEVYEKSPKAYTVMPTTYWNEQVKTLIEEVDPNAGQGQYLPFWDGGKSGFKPTPWIPVRWTKWQLQDEYDRAPLLGYLHRPVEVSLQGDRHQQTDAMVEGWRQALATLPDGQAPKWLFYDIGRDDRRIVPFSSAMALRTTPHALDFADAQTSYNLTRRVADTGASSPFVMLGLATMKSYRDGGVSATVHLRQDGRASIIMVSPPSDAEKAGNKPNSYNGGKAPDPAKPYDPFVERRVQ</sequence>
<evidence type="ECO:0000313" key="6">
    <source>
        <dbReference type="Proteomes" id="UP000295611"/>
    </source>
</evidence>
<dbReference type="Pfam" id="PF11394">
    <property type="entry name" value="Tla3_N"/>
    <property type="match status" value="1"/>
</dbReference>
<protein>
    <submittedName>
        <fullName evidence="5">Uncharacterized protein DUF2875</fullName>
    </submittedName>
</protein>
<dbReference type="Pfam" id="PF20995">
    <property type="entry name" value="Tla3_C"/>
    <property type="match status" value="1"/>
</dbReference>
<evidence type="ECO:0000259" key="3">
    <source>
        <dbReference type="Pfam" id="PF11394"/>
    </source>
</evidence>